<dbReference type="AlphaFoldDB" id="A0A3P7LZ96"/>
<keyword evidence="6" id="KW-1185">Reference proteome</keyword>
<dbReference type="OrthoDB" id="5833044at2759"/>
<dbReference type="GO" id="GO:0005730">
    <property type="term" value="C:nucleolus"/>
    <property type="evidence" value="ECO:0007669"/>
    <property type="project" value="TreeGrafter"/>
</dbReference>
<dbReference type="GO" id="GO:0003950">
    <property type="term" value="F:NAD+ poly-ADP-ribosyltransferase activity"/>
    <property type="evidence" value="ECO:0007669"/>
    <property type="project" value="TreeGrafter"/>
</dbReference>
<dbReference type="InterPro" id="IPR008893">
    <property type="entry name" value="WGR_domain"/>
</dbReference>
<dbReference type="SUPFAM" id="SSF142921">
    <property type="entry name" value="WGR domain-like"/>
    <property type="match status" value="1"/>
</dbReference>
<name>A0A3P7LZ96_STRVU</name>
<feature type="domain" description="WGR" evidence="4">
    <location>
        <begin position="12"/>
        <end position="109"/>
    </location>
</feature>
<feature type="non-terminal residue" evidence="5">
    <location>
        <position position="135"/>
    </location>
</feature>
<dbReference type="PANTHER" id="PTHR10459:SF117">
    <property type="entry name" value="POLY [ADP-RIBOSE] POLYMERASE TANKYRASE"/>
    <property type="match status" value="1"/>
</dbReference>
<proteinExistence type="predicted"/>
<evidence type="ECO:0000259" key="4">
    <source>
        <dbReference type="PROSITE" id="PS51977"/>
    </source>
</evidence>
<reference evidence="5 6" key="1">
    <citation type="submission" date="2018-11" db="EMBL/GenBank/DDBJ databases">
        <authorList>
            <consortium name="Pathogen Informatics"/>
        </authorList>
    </citation>
    <scope>NUCLEOTIDE SEQUENCE [LARGE SCALE GENOMIC DNA]</scope>
</reference>
<dbReference type="Proteomes" id="UP000270094">
    <property type="component" value="Unassembled WGS sequence"/>
</dbReference>
<sequence length="135" mass="15584">MSGYRETADLVRCPVTQQIMSAVLNKTDLNYGRYGFHNFYRIELMKRRDTDLWILFTNWGRIGSGVGEFQTTPFNNIDADLSNLERLKDYARQINWDASCPFGHITEAAIERARGILKQCELTVKELETTLAKET</sequence>
<organism evidence="5 6">
    <name type="scientific">Strongylus vulgaris</name>
    <name type="common">Blood worm</name>
    <dbReference type="NCBI Taxonomy" id="40348"/>
    <lineage>
        <taxon>Eukaryota</taxon>
        <taxon>Metazoa</taxon>
        <taxon>Ecdysozoa</taxon>
        <taxon>Nematoda</taxon>
        <taxon>Chromadorea</taxon>
        <taxon>Rhabditida</taxon>
        <taxon>Rhabditina</taxon>
        <taxon>Rhabditomorpha</taxon>
        <taxon>Strongyloidea</taxon>
        <taxon>Strongylidae</taxon>
        <taxon>Strongylus</taxon>
    </lineage>
</organism>
<dbReference type="EMBL" id="UYYB01130150">
    <property type="protein sequence ID" value="VDM84438.1"/>
    <property type="molecule type" value="Genomic_DNA"/>
</dbReference>
<evidence type="ECO:0000313" key="6">
    <source>
        <dbReference type="Proteomes" id="UP000270094"/>
    </source>
</evidence>
<evidence type="ECO:0000256" key="2">
    <source>
        <dbReference type="ARBA" id="ARBA00022679"/>
    </source>
</evidence>
<accession>A0A3P7LZ96</accession>
<keyword evidence="1" id="KW-0328">Glycosyltransferase</keyword>
<dbReference type="InterPro" id="IPR036930">
    <property type="entry name" value="WGR_dom_sf"/>
</dbReference>
<keyword evidence="3" id="KW-0520">NAD</keyword>
<dbReference type="GO" id="GO:0006302">
    <property type="term" value="P:double-strand break repair"/>
    <property type="evidence" value="ECO:0007669"/>
    <property type="project" value="TreeGrafter"/>
</dbReference>
<dbReference type="PROSITE" id="PS51977">
    <property type="entry name" value="WGR"/>
    <property type="match status" value="1"/>
</dbReference>
<evidence type="ECO:0000313" key="5">
    <source>
        <dbReference type="EMBL" id="VDM84438.1"/>
    </source>
</evidence>
<dbReference type="GO" id="GO:0070212">
    <property type="term" value="P:protein poly-ADP-ribosylation"/>
    <property type="evidence" value="ECO:0007669"/>
    <property type="project" value="TreeGrafter"/>
</dbReference>
<evidence type="ECO:0000256" key="1">
    <source>
        <dbReference type="ARBA" id="ARBA00022676"/>
    </source>
</evidence>
<dbReference type="InterPro" id="IPR050800">
    <property type="entry name" value="ARTD/PARP"/>
</dbReference>
<dbReference type="Pfam" id="PF05406">
    <property type="entry name" value="WGR"/>
    <property type="match status" value="1"/>
</dbReference>
<keyword evidence="2" id="KW-0808">Transferase</keyword>
<evidence type="ECO:0000256" key="3">
    <source>
        <dbReference type="ARBA" id="ARBA00023027"/>
    </source>
</evidence>
<dbReference type="GO" id="GO:1990404">
    <property type="term" value="F:NAD+-protein mono-ADP-ribosyltransferase activity"/>
    <property type="evidence" value="ECO:0007669"/>
    <property type="project" value="TreeGrafter"/>
</dbReference>
<dbReference type="SMART" id="SM00773">
    <property type="entry name" value="WGR"/>
    <property type="match status" value="1"/>
</dbReference>
<dbReference type="PANTHER" id="PTHR10459">
    <property type="entry name" value="DNA LIGASE"/>
    <property type="match status" value="1"/>
</dbReference>
<protein>
    <recommendedName>
        <fullName evidence="4">WGR domain-containing protein</fullName>
    </recommendedName>
</protein>
<gene>
    <name evidence="5" type="ORF">SVUK_LOCUS19436</name>
</gene>